<evidence type="ECO:0000259" key="11">
    <source>
        <dbReference type="Pfam" id="PF23559"/>
    </source>
</evidence>
<dbReference type="PANTHER" id="PTHR23155">
    <property type="entry name" value="DISEASE RESISTANCE PROTEIN RP"/>
    <property type="match status" value="1"/>
</dbReference>
<evidence type="ECO:0000256" key="2">
    <source>
        <dbReference type="ARBA" id="ARBA00004496"/>
    </source>
</evidence>
<dbReference type="Proteomes" id="UP001161247">
    <property type="component" value="Chromosome 9"/>
</dbReference>
<dbReference type="EMBL" id="OX459126">
    <property type="protein sequence ID" value="CAI9117714.1"/>
    <property type="molecule type" value="Genomic_DNA"/>
</dbReference>
<keyword evidence="14" id="KW-1185">Reference proteome</keyword>
<dbReference type="Gene3D" id="1.10.10.10">
    <property type="entry name" value="Winged helix-like DNA-binding domain superfamily/Winged helix DNA-binding domain"/>
    <property type="match status" value="1"/>
</dbReference>
<evidence type="ECO:0000256" key="9">
    <source>
        <dbReference type="ARBA" id="ARBA00022840"/>
    </source>
</evidence>
<dbReference type="Pfam" id="PF00931">
    <property type="entry name" value="NB-ARC"/>
    <property type="match status" value="1"/>
</dbReference>
<keyword evidence="6" id="KW-0677">Repeat</keyword>
<dbReference type="InterPro" id="IPR027417">
    <property type="entry name" value="P-loop_NTPase"/>
</dbReference>
<evidence type="ECO:0000256" key="8">
    <source>
        <dbReference type="ARBA" id="ARBA00022821"/>
    </source>
</evidence>
<evidence type="ECO:0000313" key="13">
    <source>
        <dbReference type="EMBL" id="CAI9117714.1"/>
    </source>
</evidence>
<comment type="function">
    <text evidence="1">Confers resistance to late blight (Phytophthora infestans) races carrying the avirulence gene Avr1. Resistance proteins guard the plant against pathogens that contain an appropriate avirulence protein via an indirect interaction with this avirulence protein. That triggers a defense system including the hypersensitive response, which restricts the pathogen growth.</text>
</comment>
<comment type="subcellular location">
    <subcellularLocation>
        <location evidence="2">Cytoplasm</location>
    </subcellularLocation>
</comment>
<name>A0AAV1EDE9_OLDCO</name>
<dbReference type="SUPFAM" id="SSF52540">
    <property type="entry name" value="P-loop containing nucleoside triphosphate hydrolases"/>
    <property type="match status" value="1"/>
</dbReference>
<accession>A0AAV1EDE9</accession>
<dbReference type="GO" id="GO:0005737">
    <property type="term" value="C:cytoplasm"/>
    <property type="evidence" value="ECO:0007669"/>
    <property type="project" value="UniProtKB-SubCell"/>
</dbReference>
<evidence type="ECO:0000313" key="14">
    <source>
        <dbReference type="Proteomes" id="UP001161247"/>
    </source>
</evidence>
<evidence type="ECO:0000259" key="10">
    <source>
        <dbReference type="Pfam" id="PF00931"/>
    </source>
</evidence>
<dbReference type="InterPro" id="IPR055414">
    <property type="entry name" value="LRR_R13L4/SHOC2-like"/>
</dbReference>
<evidence type="ECO:0000256" key="1">
    <source>
        <dbReference type="ARBA" id="ARBA00002074"/>
    </source>
</evidence>
<protein>
    <submittedName>
        <fullName evidence="13">OLC1v1019170C1</fullName>
    </submittedName>
</protein>
<evidence type="ECO:0000256" key="4">
    <source>
        <dbReference type="ARBA" id="ARBA00022490"/>
    </source>
</evidence>
<sequence>MPGIGKTTLTRKVYNNLNVVCYFHRHAWWTVSQTYSKRESLVELLSHIAVLPDDISRLSDDDLMAKLRRYLLGNKYLIVMDNLWDTEDVVLEIKPDSNPHRIRPFSDVESWKLLQHKIFKGADCPDELLAVGMEIAHLCQGLPLAVVAIAGPPKDKDILVSKLIRLWMAEGFIQETESKSSEEVAEDYLMELINRSLVNISQTKSNGMDKPYAFFPDPEYDMELENLLAPIIYESYRLSFYVKRPHFINYRPSGPTARSLMFFASSDSEPKCPYDISFICHNFKLLRVLDLESIMAISFPLEIGLMVQLRYLAVSDYMQSLPPSISNLWKLETLVVKGSRGKVILPDTIWSMRTLRHLHVNNHVLFNLQNLNDGAGNLINLVSFSTPALSCSSTLKRFSPPTKLHVGGFEMQRWHLQEEEFKELKFLELDTMNLAEWDASCDELLLSLERLILCNCKDSI</sequence>
<organism evidence="13 14">
    <name type="scientific">Oldenlandia corymbosa var. corymbosa</name>
    <dbReference type="NCBI Taxonomy" id="529605"/>
    <lineage>
        <taxon>Eukaryota</taxon>
        <taxon>Viridiplantae</taxon>
        <taxon>Streptophyta</taxon>
        <taxon>Embryophyta</taxon>
        <taxon>Tracheophyta</taxon>
        <taxon>Spermatophyta</taxon>
        <taxon>Magnoliopsida</taxon>
        <taxon>eudicotyledons</taxon>
        <taxon>Gunneridae</taxon>
        <taxon>Pentapetalae</taxon>
        <taxon>asterids</taxon>
        <taxon>lamiids</taxon>
        <taxon>Gentianales</taxon>
        <taxon>Rubiaceae</taxon>
        <taxon>Rubioideae</taxon>
        <taxon>Spermacoceae</taxon>
        <taxon>Hedyotis-Oldenlandia complex</taxon>
        <taxon>Oldenlandia</taxon>
    </lineage>
</organism>
<dbReference type="Gene3D" id="3.80.10.10">
    <property type="entry name" value="Ribonuclease Inhibitor"/>
    <property type="match status" value="1"/>
</dbReference>
<keyword evidence="8" id="KW-0611">Plant defense</keyword>
<keyword evidence="4" id="KW-0963">Cytoplasm</keyword>
<keyword evidence="5" id="KW-0381">Hypersensitive response</keyword>
<dbReference type="PANTHER" id="PTHR23155:SF1152">
    <property type="entry name" value="AAA+ ATPASE DOMAIN-CONTAINING PROTEIN"/>
    <property type="match status" value="1"/>
</dbReference>
<evidence type="ECO:0000256" key="3">
    <source>
        <dbReference type="ARBA" id="ARBA00008894"/>
    </source>
</evidence>
<keyword evidence="7" id="KW-0547">Nucleotide-binding</keyword>
<dbReference type="InterPro" id="IPR002182">
    <property type="entry name" value="NB-ARC"/>
</dbReference>
<dbReference type="InterPro" id="IPR044974">
    <property type="entry name" value="Disease_R_plants"/>
</dbReference>
<feature type="domain" description="Disease resistance protein winged helix" evidence="11">
    <location>
        <begin position="153"/>
        <end position="207"/>
    </location>
</feature>
<evidence type="ECO:0000256" key="6">
    <source>
        <dbReference type="ARBA" id="ARBA00022737"/>
    </source>
</evidence>
<evidence type="ECO:0000256" key="7">
    <source>
        <dbReference type="ARBA" id="ARBA00022741"/>
    </source>
</evidence>
<dbReference type="InterPro" id="IPR032675">
    <property type="entry name" value="LRR_dom_sf"/>
</dbReference>
<keyword evidence="9" id="KW-0067">ATP-binding</keyword>
<dbReference type="Gene3D" id="3.40.50.300">
    <property type="entry name" value="P-loop containing nucleotide triphosphate hydrolases"/>
    <property type="match status" value="1"/>
</dbReference>
<dbReference type="GO" id="GO:0043531">
    <property type="term" value="F:ADP binding"/>
    <property type="evidence" value="ECO:0007669"/>
    <property type="project" value="InterPro"/>
</dbReference>
<feature type="domain" description="Disease resistance R13L4/SHOC-2-like LRR" evidence="12">
    <location>
        <begin position="278"/>
        <end position="414"/>
    </location>
</feature>
<dbReference type="InterPro" id="IPR058922">
    <property type="entry name" value="WHD_DRP"/>
</dbReference>
<feature type="domain" description="NB-ARC" evidence="10">
    <location>
        <begin position="1"/>
        <end position="88"/>
    </location>
</feature>
<reference evidence="13" key="1">
    <citation type="submission" date="2023-03" db="EMBL/GenBank/DDBJ databases">
        <authorList>
            <person name="Julca I."/>
        </authorList>
    </citation>
    <scope>NUCLEOTIDE SEQUENCE</scope>
</reference>
<dbReference type="Pfam" id="PF23559">
    <property type="entry name" value="WHD_DRP"/>
    <property type="match status" value="1"/>
</dbReference>
<proteinExistence type="inferred from homology"/>
<comment type="similarity">
    <text evidence="3">Belongs to the disease resistance NB-LRR family.</text>
</comment>
<evidence type="ECO:0000256" key="5">
    <source>
        <dbReference type="ARBA" id="ARBA00022667"/>
    </source>
</evidence>
<dbReference type="InterPro" id="IPR036388">
    <property type="entry name" value="WH-like_DNA-bd_sf"/>
</dbReference>
<dbReference type="AlphaFoldDB" id="A0AAV1EDE9"/>
<dbReference type="GO" id="GO:0009626">
    <property type="term" value="P:plant-type hypersensitive response"/>
    <property type="evidence" value="ECO:0007669"/>
    <property type="project" value="UniProtKB-KW"/>
</dbReference>
<dbReference type="SUPFAM" id="SSF52058">
    <property type="entry name" value="L domain-like"/>
    <property type="match status" value="1"/>
</dbReference>
<evidence type="ECO:0000259" key="12">
    <source>
        <dbReference type="Pfam" id="PF23598"/>
    </source>
</evidence>
<gene>
    <name evidence="13" type="ORF">OLC1_LOCUS23733</name>
</gene>
<dbReference type="Pfam" id="PF23598">
    <property type="entry name" value="LRR_14"/>
    <property type="match status" value="1"/>
</dbReference>